<keyword evidence="4" id="KW-1185">Reference proteome</keyword>
<dbReference type="InterPro" id="IPR005181">
    <property type="entry name" value="SASA"/>
</dbReference>
<dbReference type="InterPro" id="IPR039329">
    <property type="entry name" value="SIAE"/>
</dbReference>
<protein>
    <submittedName>
        <fullName evidence="3">Sialate O-acetylesterase</fullName>
    </submittedName>
</protein>
<sequence length="728" mass="78851">MKFLSLSTCILLLFANAPVLCAAIWLPSIYGDNMVLQSEQGIAFRGTAMPREQVTVYILSTDGNVLVQAVTSADQDGDWALTLDAVPAGLNVTVEVRGSESDTVTYRNVLTGEVWLCSGQSNMRWTVAKANNSAEEIANANYSELRLFMVELSSASVPLGNLRGEWVLCSPETVGDFSGVGYYFGRDLHQELQRPVGLISSNWGGTPVQSWIPGSAMNTNASPRAAAELTAFQQYQNTPKDERKRDRHGDWIYGAKFQKAPTFLYNSMIHPLLPYAIRGVIWYQGESNDRLVAWGGPDLYRILFPMLVSSWRDAWGHDFPFLYVELANFKQPQTEPVEEESWANIREAQSSALSLSHTYTVPAIDVGEADNIHFGDKQTVGARLAMAALGQVYHQLDTSGLSPRYASYSVEGSAIRLAFDNVSSALHTDDGQPPRCFSIRGEGGEWLWGQAQIAGKEIVVSHPDVANPVAVRYAWASNPDVNVYDATNLPLMPFRTDVPDYEAMSESKVSSATLIYDDPISVPNDSGSVFLNSGTQVFGMNLGNGASGTVSINGVNFANGGRSGLTQTLAQNGITVTMTVDTAGSHQTQAAGGVSAGLYTNTSSPSDIFDLLNVGYLSGAGDGAIQLNFSGLEIGQTYRVQTFHIIGNGGQGSREMLYSVADVNQSIPFEQTYTGGRSYEDISNAVSQVFTFTADASTLTVDLLPKDKRAGIDRSYINGISVYVIPRS</sequence>
<name>A0ABU1AH15_9BACT</name>
<dbReference type="EMBL" id="JARXIC010000008">
    <property type="protein sequence ID" value="MDQ8194105.1"/>
    <property type="molecule type" value="Genomic_DNA"/>
</dbReference>
<dbReference type="PANTHER" id="PTHR22901">
    <property type="entry name" value="SIALATE O-ACETYLESTERASE"/>
    <property type="match status" value="1"/>
</dbReference>
<accession>A0ABU1AH15</accession>
<dbReference type="Pfam" id="PF03629">
    <property type="entry name" value="SASA"/>
    <property type="match status" value="2"/>
</dbReference>
<dbReference type="Gene3D" id="3.40.50.1110">
    <property type="entry name" value="SGNH hydrolase"/>
    <property type="match status" value="1"/>
</dbReference>
<evidence type="ECO:0000259" key="2">
    <source>
        <dbReference type="Pfam" id="PF03629"/>
    </source>
</evidence>
<dbReference type="PANTHER" id="PTHR22901:SF0">
    <property type="entry name" value="SIALATE O-ACETYLESTERASE"/>
    <property type="match status" value="1"/>
</dbReference>
<evidence type="ECO:0000313" key="3">
    <source>
        <dbReference type="EMBL" id="MDQ8194105.1"/>
    </source>
</evidence>
<dbReference type="Gene3D" id="2.60.40.10">
    <property type="entry name" value="Immunoglobulins"/>
    <property type="match status" value="1"/>
</dbReference>
<organism evidence="3 4">
    <name type="scientific">Thalassobacterium sedimentorum</name>
    <dbReference type="NCBI Taxonomy" id="3041258"/>
    <lineage>
        <taxon>Bacteria</taxon>
        <taxon>Pseudomonadati</taxon>
        <taxon>Verrucomicrobiota</taxon>
        <taxon>Opitutia</taxon>
        <taxon>Puniceicoccales</taxon>
        <taxon>Coraliomargaritaceae</taxon>
        <taxon>Thalassobacterium</taxon>
    </lineage>
</organism>
<evidence type="ECO:0000256" key="1">
    <source>
        <dbReference type="ARBA" id="ARBA00022801"/>
    </source>
</evidence>
<dbReference type="SUPFAM" id="SSF52266">
    <property type="entry name" value="SGNH hydrolase"/>
    <property type="match status" value="1"/>
</dbReference>
<dbReference type="InterPro" id="IPR013783">
    <property type="entry name" value="Ig-like_fold"/>
</dbReference>
<evidence type="ECO:0000313" key="4">
    <source>
        <dbReference type="Proteomes" id="UP001243717"/>
    </source>
</evidence>
<comment type="caution">
    <text evidence="3">The sequence shown here is derived from an EMBL/GenBank/DDBJ whole genome shotgun (WGS) entry which is preliminary data.</text>
</comment>
<dbReference type="InterPro" id="IPR036514">
    <property type="entry name" value="SGNH_hydro_sf"/>
</dbReference>
<proteinExistence type="predicted"/>
<dbReference type="Proteomes" id="UP001243717">
    <property type="component" value="Unassembled WGS sequence"/>
</dbReference>
<reference evidence="3 4" key="1">
    <citation type="submission" date="2023-04" db="EMBL/GenBank/DDBJ databases">
        <title>A novel bacteria isolated from coastal sediment.</title>
        <authorList>
            <person name="Liu X.-J."/>
            <person name="Du Z.-J."/>
        </authorList>
    </citation>
    <scope>NUCLEOTIDE SEQUENCE [LARGE SCALE GENOMIC DNA]</scope>
    <source>
        <strain evidence="3 4">SDUM461004</strain>
    </source>
</reference>
<gene>
    <name evidence="3" type="ORF">QEH59_06700</name>
</gene>
<feature type="domain" description="Sialate O-acetylesterase" evidence="2">
    <location>
        <begin position="112"/>
        <end position="227"/>
    </location>
</feature>
<feature type="domain" description="Sialate O-acetylesterase" evidence="2">
    <location>
        <begin position="258"/>
        <end position="388"/>
    </location>
</feature>
<dbReference type="RefSeq" id="WP_308984588.1">
    <property type="nucleotide sequence ID" value="NZ_JARXIC010000008.1"/>
</dbReference>
<keyword evidence="1" id="KW-0378">Hydrolase</keyword>